<dbReference type="Proteomes" id="UP000094056">
    <property type="component" value="Unassembled WGS sequence"/>
</dbReference>
<dbReference type="GO" id="GO:0006935">
    <property type="term" value="P:chemotaxis"/>
    <property type="evidence" value="ECO:0007669"/>
    <property type="project" value="UniProtKB-KW"/>
</dbReference>
<dbReference type="Gene3D" id="3.40.1550.10">
    <property type="entry name" value="CheC-like"/>
    <property type="match status" value="1"/>
</dbReference>
<comment type="caution">
    <text evidence="10">The sequence shown here is derived from an EMBL/GenBank/DDBJ whole genome shotgun (WGS) entry which is preliminary data.</text>
</comment>
<dbReference type="EC" id="2.7.13.3" evidence="2"/>
<evidence type="ECO:0000259" key="8">
    <source>
        <dbReference type="PROSITE" id="PS50109"/>
    </source>
</evidence>
<evidence type="ECO:0000256" key="3">
    <source>
        <dbReference type="ARBA" id="ARBA00022500"/>
    </source>
</evidence>
<dbReference type="Pfam" id="PF13690">
    <property type="entry name" value="CheX"/>
    <property type="match status" value="1"/>
</dbReference>
<dbReference type="Pfam" id="PF01627">
    <property type="entry name" value="Hpt"/>
    <property type="match status" value="1"/>
</dbReference>
<feature type="domain" description="Histidine kinase" evidence="8">
    <location>
        <begin position="460"/>
        <end position="703"/>
    </location>
</feature>
<evidence type="ECO:0000256" key="6">
    <source>
        <dbReference type="ARBA" id="ARBA00022777"/>
    </source>
</evidence>
<dbReference type="Pfam" id="PF02518">
    <property type="entry name" value="HATPase_c"/>
    <property type="match status" value="1"/>
</dbReference>
<dbReference type="SMART" id="SM00073">
    <property type="entry name" value="HPT"/>
    <property type="match status" value="1"/>
</dbReference>
<organism evidence="10 11">
    <name type="scientific">Candidatus Scalindua rubra</name>
    <dbReference type="NCBI Taxonomy" id="1872076"/>
    <lineage>
        <taxon>Bacteria</taxon>
        <taxon>Pseudomonadati</taxon>
        <taxon>Planctomycetota</taxon>
        <taxon>Candidatus Brocadiia</taxon>
        <taxon>Candidatus Brocadiales</taxon>
        <taxon>Candidatus Scalinduaceae</taxon>
        <taxon>Candidatus Scalindua</taxon>
    </lineage>
</organism>
<dbReference type="AlphaFoldDB" id="A0A1E3XG73"/>
<feature type="domain" description="HPt" evidence="9">
    <location>
        <begin position="296"/>
        <end position="400"/>
    </location>
</feature>
<evidence type="ECO:0000259" key="9">
    <source>
        <dbReference type="PROSITE" id="PS50894"/>
    </source>
</evidence>
<evidence type="ECO:0000256" key="5">
    <source>
        <dbReference type="ARBA" id="ARBA00022679"/>
    </source>
</evidence>
<reference evidence="10 11" key="1">
    <citation type="submission" date="2016-07" db="EMBL/GenBank/DDBJ databases">
        <title>Draft genome of Scalindua rubra, obtained from a brine-seawater interface in the Red Sea, sheds light on salt adaptation in anammox bacteria.</title>
        <authorList>
            <person name="Speth D.R."/>
            <person name="Lagkouvardos I."/>
            <person name="Wang Y."/>
            <person name="Qian P.-Y."/>
            <person name="Dutilh B.E."/>
            <person name="Jetten M.S."/>
        </authorList>
    </citation>
    <scope>NUCLEOTIDE SEQUENCE [LARGE SCALE GENOMIC DNA]</scope>
    <source>
        <strain evidence="10">BSI-1</strain>
    </source>
</reference>
<evidence type="ECO:0000313" key="10">
    <source>
        <dbReference type="EMBL" id="ODS34608.1"/>
    </source>
</evidence>
<evidence type="ECO:0000313" key="11">
    <source>
        <dbReference type="Proteomes" id="UP000094056"/>
    </source>
</evidence>
<keyword evidence="6 10" id="KW-0418">Kinase</keyword>
<dbReference type="PROSITE" id="PS50894">
    <property type="entry name" value="HPT"/>
    <property type="match status" value="1"/>
</dbReference>
<protein>
    <recommendedName>
        <fullName evidence="2">histidine kinase</fullName>
        <ecNumber evidence="2">2.7.13.3</ecNumber>
    </recommendedName>
</protein>
<dbReference type="Gene3D" id="3.30.565.10">
    <property type="entry name" value="Histidine kinase-like ATPase, C-terminal domain"/>
    <property type="match status" value="1"/>
</dbReference>
<dbReference type="CDD" id="cd00088">
    <property type="entry name" value="HPT"/>
    <property type="match status" value="1"/>
</dbReference>
<dbReference type="InterPro" id="IPR008207">
    <property type="entry name" value="Sig_transdc_His_kin_Hpt_dom"/>
</dbReference>
<dbReference type="FunFam" id="3.30.565.10:FF:000016">
    <property type="entry name" value="Chemotaxis protein CheA, putative"/>
    <property type="match status" value="1"/>
</dbReference>
<dbReference type="SMART" id="SM00387">
    <property type="entry name" value="HATPase_c"/>
    <property type="match status" value="1"/>
</dbReference>
<proteinExistence type="predicted"/>
<dbReference type="PATRIC" id="fig|1872076.5.peg.208"/>
<dbReference type="InterPro" id="IPR036890">
    <property type="entry name" value="HATPase_C_sf"/>
</dbReference>
<dbReference type="InterPro" id="IPR005467">
    <property type="entry name" value="His_kinase_dom"/>
</dbReference>
<evidence type="ECO:0000256" key="1">
    <source>
        <dbReference type="ARBA" id="ARBA00000085"/>
    </source>
</evidence>
<keyword evidence="5 10" id="KW-0808">Transferase</keyword>
<dbReference type="InterPro" id="IPR028976">
    <property type="entry name" value="CheC-like_sf"/>
</dbReference>
<sequence length="703" mass="76304">MATVTTKQSEKTGNVHTNDITVEIPANMETSLLSIREVCKTMFGILLEATGKPKLFSADGMEYGVGLSLLRAGGSWELGLFGSRDSCHNLARAFLDLNVDEEPQSSEVVDLLGEIVNMVSGVVKRSIPGGDEINFGVPLHLIAEDCKTYVPHTIPVVAQPLSGSDFEGEILLVWSERDSASLASEIAGVLSDSTPSETQLLGRVIALFEEFEECLDEAGNDDISKTIDNCSSIVMGLINENIPDGDTALQWVRTSVNELATALRERHTHLYKAPSLPDFKTAEKEEKLAEQVPVERDDETLEIITDFLQESDEGLSNADQILMRLEGGADDPDGINALFRVFHSIKGLSSFLGIKDVTNLAHTTETLLDLSRDGKIKLSGAPLDIVFEATEMMRLRLDDARNAVENKLSFPQTRGLAKLISRLEAVIRGESIPAREVPASQPVTPTTVQAAPAKLKETVKISVDLIERLALIAASFNKIEPQIANLKSTALSEEVHKDLITACAEVYEVATLMRMVPILMLFQKMTRMVRDLSKKTGKLARLVLSGEDTMIARNMIEKLKDPLIHMIRNAVDHGIEDAEVRKAAGKPPLGTVQLSARCEDDNGKKHAIIELKDDGKGLDPKVLIEKAVSKDVIESGTELTDEEAFKLIFAAGFSTAANVTAISGRGVGMDVVRNNIEALGGKILITSEVGTGSTFTITLPWGT</sequence>
<dbReference type="InterPro" id="IPR036641">
    <property type="entry name" value="HPT_dom_sf"/>
</dbReference>
<dbReference type="SUPFAM" id="SSF55874">
    <property type="entry name" value="ATPase domain of HSP90 chaperone/DNA topoisomerase II/histidine kinase"/>
    <property type="match status" value="1"/>
</dbReference>
<keyword evidence="4 7" id="KW-0597">Phosphoprotein</keyword>
<keyword evidence="3" id="KW-0145">Chemotaxis</keyword>
<dbReference type="Gene3D" id="1.20.120.160">
    <property type="entry name" value="HPT domain"/>
    <property type="match status" value="1"/>
</dbReference>
<dbReference type="InterPro" id="IPR028051">
    <property type="entry name" value="CheX-like_dom"/>
</dbReference>
<dbReference type="GO" id="GO:0000155">
    <property type="term" value="F:phosphorelay sensor kinase activity"/>
    <property type="evidence" value="ECO:0007669"/>
    <property type="project" value="UniProtKB-ARBA"/>
</dbReference>
<dbReference type="EMBL" id="MAYW01000003">
    <property type="protein sequence ID" value="ODS34608.1"/>
    <property type="molecule type" value="Genomic_DNA"/>
</dbReference>
<comment type="catalytic activity">
    <reaction evidence="1">
        <text>ATP + protein L-histidine = ADP + protein N-phospho-L-histidine.</text>
        <dbReference type="EC" id="2.7.13.3"/>
    </reaction>
</comment>
<dbReference type="SUPFAM" id="SSF47226">
    <property type="entry name" value="Histidine-containing phosphotransfer domain, HPT domain"/>
    <property type="match status" value="1"/>
</dbReference>
<dbReference type="InterPro" id="IPR051315">
    <property type="entry name" value="Bact_Chemotaxis_CheA"/>
</dbReference>
<accession>A0A1E3XG73</accession>
<dbReference type="PANTHER" id="PTHR43395">
    <property type="entry name" value="SENSOR HISTIDINE KINASE CHEA"/>
    <property type="match status" value="1"/>
</dbReference>
<name>A0A1E3XG73_9BACT</name>
<evidence type="ECO:0000256" key="2">
    <source>
        <dbReference type="ARBA" id="ARBA00012438"/>
    </source>
</evidence>
<evidence type="ECO:0000256" key="7">
    <source>
        <dbReference type="PROSITE-ProRule" id="PRU00110"/>
    </source>
</evidence>
<gene>
    <name evidence="10" type="primary">cheA_1</name>
    <name evidence="10" type="ORF">SCARUB_00188</name>
</gene>
<feature type="modified residue" description="Phosphohistidine" evidence="7">
    <location>
        <position position="343"/>
    </location>
</feature>
<dbReference type="PRINTS" id="PR00344">
    <property type="entry name" value="BCTRLSENSOR"/>
</dbReference>
<dbReference type="InterPro" id="IPR003594">
    <property type="entry name" value="HATPase_dom"/>
</dbReference>
<dbReference type="PANTHER" id="PTHR43395:SF10">
    <property type="entry name" value="CHEMOTAXIS PROTEIN CHEA"/>
    <property type="match status" value="1"/>
</dbReference>
<dbReference type="PROSITE" id="PS50109">
    <property type="entry name" value="HIS_KIN"/>
    <property type="match status" value="1"/>
</dbReference>
<evidence type="ECO:0000256" key="4">
    <source>
        <dbReference type="ARBA" id="ARBA00022553"/>
    </source>
</evidence>
<dbReference type="InterPro" id="IPR004358">
    <property type="entry name" value="Sig_transdc_His_kin-like_C"/>
</dbReference>